<dbReference type="PANTHER" id="PTHR33406:SF6">
    <property type="entry name" value="MEMBRANE PROTEIN YDGH-RELATED"/>
    <property type="match status" value="1"/>
</dbReference>
<feature type="transmembrane region" description="Helical" evidence="8">
    <location>
        <begin position="636"/>
        <end position="656"/>
    </location>
</feature>
<feature type="transmembrane region" description="Helical" evidence="8">
    <location>
        <begin position="288"/>
        <end position="308"/>
    </location>
</feature>
<evidence type="ECO:0000256" key="2">
    <source>
        <dbReference type="ARBA" id="ARBA00010157"/>
    </source>
</evidence>
<keyword evidence="4 8" id="KW-0812">Transmembrane</keyword>
<evidence type="ECO:0000256" key="7">
    <source>
        <dbReference type="SAM" id="MobiDB-lite"/>
    </source>
</evidence>
<evidence type="ECO:0000313" key="11">
    <source>
        <dbReference type="Proteomes" id="UP000275048"/>
    </source>
</evidence>
<dbReference type="Gene3D" id="1.20.1640.10">
    <property type="entry name" value="Multidrug efflux transporter AcrB transmembrane domain"/>
    <property type="match status" value="2"/>
</dbReference>
<feature type="transmembrane region" description="Helical" evidence="8">
    <location>
        <begin position="603"/>
        <end position="624"/>
    </location>
</feature>
<dbReference type="RefSeq" id="WP_122937650.1">
    <property type="nucleotide sequence ID" value="NZ_JBHSNT010000097.1"/>
</dbReference>
<comment type="subcellular location">
    <subcellularLocation>
        <location evidence="1">Cell membrane</location>
        <topology evidence="1">Multi-pass membrane protein</topology>
    </subcellularLocation>
</comment>
<organism evidence="10 11">
    <name type="scientific">Agromyces tardus</name>
    <dbReference type="NCBI Taxonomy" id="2583849"/>
    <lineage>
        <taxon>Bacteria</taxon>
        <taxon>Bacillati</taxon>
        <taxon>Actinomycetota</taxon>
        <taxon>Actinomycetes</taxon>
        <taxon>Micrococcales</taxon>
        <taxon>Microbacteriaceae</taxon>
        <taxon>Agromyces</taxon>
    </lineage>
</organism>
<dbReference type="InterPro" id="IPR004869">
    <property type="entry name" value="MMPL_dom"/>
</dbReference>
<evidence type="ECO:0000256" key="4">
    <source>
        <dbReference type="ARBA" id="ARBA00022692"/>
    </source>
</evidence>
<proteinExistence type="inferred from homology"/>
<evidence type="ECO:0000256" key="6">
    <source>
        <dbReference type="ARBA" id="ARBA00023136"/>
    </source>
</evidence>
<feature type="compositionally biased region" description="Low complexity" evidence="7">
    <location>
        <begin position="772"/>
        <end position="784"/>
    </location>
</feature>
<keyword evidence="6 8" id="KW-0472">Membrane</keyword>
<dbReference type="EMBL" id="RHHB01000032">
    <property type="protein sequence ID" value="RNB46527.1"/>
    <property type="molecule type" value="Genomic_DNA"/>
</dbReference>
<dbReference type="SUPFAM" id="SSF82866">
    <property type="entry name" value="Multidrug efflux transporter AcrB transmembrane domain"/>
    <property type="match status" value="2"/>
</dbReference>
<evidence type="ECO:0000256" key="5">
    <source>
        <dbReference type="ARBA" id="ARBA00022989"/>
    </source>
</evidence>
<feature type="transmembrane region" description="Helical" evidence="8">
    <location>
        <begin position="212"/>
        <end position="233"/>
    </location>
</feature>
<evidence type="ECO:0000256" key="8">
    <source>
        <dbReference type="SAM" id="Phobius"/>
    </source>
</evidence>
<accession>A0A3M8A799</accession>
<gene>
    <name evidence="10" type="ORF">EDM22_13710</name>
</gene>
<reference evidence="10 11" key="1">
    <citation type="submission" date="2018-10" db="EMBL/GenBank/DDBJ databases">
        <title>Isolation, diversity and antibacterial activity of antinobacteria from the wheat rhizosphere soil.</title>
        <authorList>
            <person name="Sun T."/>
        </authorList>
    </citation>
    <scope>NUCLEOTIDE SEQUENCE [LARGE SCALE GENOMIC DNA]</scope>
    <source>
        <strain evidence="10 11">SJ-23</strain>
    </source>
</reference>
<name>A0A3M8A799_9MICO</name>
<feature type="compositionally biased region" description="Basic and acidic residues" evidence="7">
    <location>
        <begin position="750"/>
        <end position="759"/>
    </location>
</feature>
<evidence type="ECO:0000259" key="9">
    <source>
        <dbReference type="Pfam" id="PF03176"/>
    </source>
</evidence>
<feature type="transmembrane region" description="Helical" evidence="8">
    <location>
        <begin position="406"/>
        <end position="424"/>
    </location>
</feature>
<comment type="similarity">
    <text evidence="2">Belongs to the resistance-nodulation-cell division (RND) (TC 2.A.6) family. MmpL subfamily.</text>
</comment>
<keyword evidence="5 8" id="KW-1133">Transmembrane helix</keyword>
<dbReference type="OrthoDB" id="2365435at2"/>
<keyword evidence="11" id="KW-1185">Reference proteome</keyword>
<feature type="domain" description="Membrane transport protein MMPL" evidence="9">
    <location>
        <begin position="526"/>
        <end position="745"/>
    </location>
</feature>
<dbReference type="InterPro" id="IPR050545">
    <property type="entry name" value="Mycobact_MmpL"/>
</dbReference>
<sequence length="793" mass="81500">MNTNAAPSTRTGRVPLWLRALIPTVLILIWFALFGAGGAAFGSLSDVSKNDQASFLPASAEATEVNELQDGFRDSANIPAIVVFASDGGSELDEAQLAAIEDLRVEVLDLEGVVDDETSPVIVSDDGEAAQFVASIAPSDGEEGSGVTVEEMRALLDEQPVDGTTAAVTGPAGFTADLSAAFAGIDGLLLAVALAAVFVILIVVYRSPLLPVIVLFTSLTALTAAVFTVVQLAKADVLLLSGQTQGILFILVIGAATDYALLYIARYREALAVHERRWDATWAALKGAWEPIVASGGTVIVGLLILLASELNSNKILGPVAAIGILFAVLAALTLLPALLLWAGRVAFWPRRVRHPDATAATQAADAATGQAGTALPATPVVDAATTERGVWAAVGRLVSKRPRTVWVVSTLVLAVMSLGLLQLDADGVPSSAFVLGESQARDGQELLGEHFPAGSGTPAVIIGPEDELQAMADIALGTAGVASVAVVSQDSPAGSAPVTADGIQAFGPPGTPAPEPTVVDGQVLLQATLEDAADSAPAEETVRELRVSLDDVGEDVLVGGPTAVALDTNDAAVADQRLIIPLVLLAILVILMLLLRAVVAPLVLIGSVVLSFAAALGVSAVVFENVFGFPGADPSVPLFGFVFLVALGVDYNIFLMTRVREESIVHGTRQGILRGLKLTGGVITSAGLVLAATFAALGVLPILFLAQISFIVAFGVLLDTFLVRTLLVPAAAYDIGRAIWWPSRLARADGDGDGRDASSARPGLGGERVAGGDATDPDAAGGAPEREPVPVR</sequence>
<dbReference type="PANTHER" id="PTHR33406">
    <property type="entry name" value="MEMBRANE PROTEIN MJ1562-RELATED"/>
    <property type="match status" value="1"/>
</dbReference>
<feature type="transmembrane region" description="Helical" evidence="8">
    <location>
        <begin position="320"/>
        <end position="344"/>
    </location>
</feature>
<dbReference type="Pfam" id="PF03176">
    <property type="entry name" value="MMPL"/>
    <property type="match status" value="2"/>
</dbReference>
<feature type="region of interest" description="Disordered" evidence="7">
    <location>
        <begin position="750"/>
        <end position="793"/>
    </location>
</feature>
<dbReference type="Proteomes" id="UP000275048">
    <property type="component" value="Unassembled WGS sequence"/>
</dbReference>
<comment type="caution">
    <text evidence="10">The sequence shown here is derived from an EMBL/GenBank/DDBJ whole genome shotgun (WGS) entry which is preliminary data.</text>
</comment>
<protein>
    <submittedName>
        <fullName evidence="10">MMPL family transporter</fullName>
    </submittedName>
</protein>
<dbReference type="AlphaFoldDB" id="A0A3M8A799"/>
<evidence type="ECO:0000313" key="10">
    <source>
        <dbReference type="EMBL" id="RNB46527.1"/>
    </source>
</evidence>
<keyword evidence="3" id="KW-1003">Cell membrane</keyword>
<feature type="transmembrane region" description="Helical" evidence="8">
    <location>
        <begin position="20"/>
        <end position="41"/>
    </location>
</feature>
<feature type="transmembrane region" description="Helical" evidence="8">
    <location>
        <begin position="180"/>
        <end position="205"/>
    </location>
</feature>
<feature type="domain" description="Membrane transport protein MMPL" evidence="9">
    <location>
        <begin position="55"/>
        <end position="405"/>
    </location>
</feature>
<feature type="transmembrane region" description="Helical" evidence="8">
    <location>
        <begin position="579"/>
        <end position="596"/>
    </location>
</feature>
<feature type="transmembrane region" description="Helical" evidence="8">
    <location>
        <begin position="245"/>
        <end position="267"/>
    </location>
</feature>
<feature type="transmembrane region" description="Helical" evidence="8">
    <location>
        <begin position="703"/>
        <end position="724"/>
    </location>
</feature>
<evidence type="ECO:0000256" key="3">
    <source>
        <dbReference type="ARBA" id="ARBA00022475"/>
    </source>
</evidence>
<dbReference type="GO" id="GO:0005886">
    <property type="term" value="C:plasma membrane"/>
    <property type="evidence" value="ECO:0007669"/>
    <property type="project" value="UniProtKB-SubCell"/>
</dbReference>
<evidence type="ECO:0000256" key="1">
    <source>
        <dbReference type="ARBA" id="ARBA00004651"/>
    </source>
</evidence>
<feature type="transmembrane region" description="Helical" evidence="8">
    <location>
        <begin position="677"/>
        <end position="697"/>
    </location>
</feature>